<evidence type="ECO:0000256" key="2">
    <source>
        <dbReference type="ARBA" id="ARBA00008891"/>
    </source>
</evidence>
<dbReference type="EC" id="3.1.1.11" evidence="3"/>
<dbReference type="UniPathway" id="UPA00545">
    <property type="reaction ID" value="UER00823"/>
</dbReference>
<reference evidence="8" key="1">
    <citation type="submission" date="2020-03" db="EMBL/GenBank/DDBJ databases">
        <title>A mixture of massive structural variations and highly conserved coding sequences in Ustilaginoidea virens genome.</title>
        <authorList>
            <person name="Zhang K."/>
            <person name="Zhao Z."/>
            <person name="Zhang Z."/>
            <person name="Li Y."/>
            <person name="Hsiang T."/>
            <person name="Sun W."/>
        </authorList>
    </citation>
    <scope>NUCLEOTIDE SEQUENCE</scope>
    <source>
        <strain evidence="8">UV-8b</strain>
    </source>
</reference>
<keyword evidence="4" id="KW-0378">Hydrolase</keyword>
<evidence type="ECO:0000256" key="5">
    <source>
        <dbReference type="ARBA" id="ARBA00023085"/>
    </source>
</evidence>
<organism evidence="8 9">
    <name type="scientific">Ustilaginoidea virens</name>
    <name type="common">Rice false smut fungus</name>
    <name type="synonym">Villosiclava virens</name>
    <dbReference type="NCBI Taxonomy" id="1159556"/>
    <lineage>
        <taxon>Eukaryota</taxon>
        <taxon>Fungi</taxon>
        <taxon>Dikarya</taxon>
        <taxon>Ascomycota</taxon>
        <taxon>Pezizomycotina</taxon>
        <taxon>Sordariomycetes</taxon>
        <taxon>Hypocreomycetidae</taxon>
        <taxon>Hypocreales</taxon>
        <taxon>Clavicipitaceae</taxon>
        <taxon>Ustilaginoidea</taxon>
    </lineage>
</organism>
<evidence type="ECO:0000313" key="9">
    <source>
        <dbReference type="Proteomes" id="UP000027002"/>
    </source>
</evidence>
<dbReference type="EMBL" id="CP072755">
    <property type="protein sequence ID" value="QUC19211.1"/>
    <property type="molecule type" value="Genomic_DNA"/>
</dbReference>
<evidence type="ECO:0000256" key="6">
    <source>
        <dbReference type="SAM" id="SignalP"/>
    </source>
</evidence>
<proteinExistence type="inferred from homology"/>
<dbReference type="Pfam" id="PF01095">
    <property type="entry name" value="Pectinesterase"/>
    <property type="match status" value="1"/>
</dbReference>
<gene>
    <name evidence="8" type="ORF">UV8b_03452</name>
</gene>
<keyword evidence="9" id="KW-1185">Reference proteome</keyword>
<sequence>MLLLGLASAGPAAYVLCQQPTSDPLEGCPRGTILVRPSESVQSAIAALPRDASPQVILILPGHYTEQLDVKRPGPTALLGQTAHPTNRKRNRVRIAWAAAVVKGGHADAASTAVLTVAPVLGARRAAPADDFYGCKRFSAYNIDFSNDYAHSAVGPSLVVSLTYANAGFYWCGIYGYQDTVFVGMQANAYFYRSEIAGQVDFLYGFGTAWLQNVDITLRGCGGGITAWKGQSTSSANKYGVYVSDSRVGAANASVGAAIAATCYLGRPWNDLHRSVFFNTWLDGSIAPAGYSTWNNAPSGAPGSRYGIGTFMAEYGGKGPGFDLRGRQAGRVTRVLTSDEVGPYRTPEHVFTTWKGEQPNIEWIDPAAYIW</sequence>
<dbReference type="InterPro" id="IPR000070">
    <property type="entry name" value="Pectinesterase_cat"/>
</dbReference>
<evidence type="ECO:0000256" key="3">
    <source>
        <dbReference type="ARBA" id="ARBA00013229"/>
    </source>
</evidence>
<keyword evidence="6" id="KW-0732">Signal</keyword>
<dbReference type="RefSeq" id="XP_042996884.1">
    <property type="nucleotide sequence ID" value="XM_043140950.1"/>
</dbReference>
<comment type="similarity">
    <text evidence="2">Belongs to the pectinesterase family.</text>
</comment>
<dbReference type="AlphaFoldDB" id="A0A8E5HPH8"/>
<dbReference type="PANTHER" id="PTHR31321">
    <property type="entry name" value="ACYL-COA THIOESTER HYDROLASE YBHC-RELATED"/>
    <property type="match status" value="1"/>
</dbReference>
<dbReference type="GO" id="GO:0042545">
    <property type="term" value="P:cell wall modification"/>
    <property type="evidence" value="ECO:0007669"/>
    <property type="project" value="InterPro"/>
</dbReference>
<dbReference type="KEGG" id="uvi:66064230"/>
<keyword evidence="5" id="KW-0063">Aspartyl esterase</keyword>
<feature type="signal peptide" evidence="6">
    <location>
        <begin position="1"/>
        <end position="17"/>
    </location>
</feature>
<evidence type="ECO:0000256" key="1">
    <source>
        <dbReference type="ARBA" id="ARBA00005184"/>
    </source>
</evidence>
<dbReference type="Proteomes" id="UP000027002">
    <property type="component" value="Chromosome 3"/>
</dbReference>
<evidence type="ECO:0000259" key="7">
    <source>
        <dbReference type="Pfam" id="PF01095"/>
    </source>
</evidence>
<dbReference type="Gene3D" id="2.160.20.10">
    <property type="entry name" value="Single-stranded right-handed beta-helix, Pectin lyase-like"/>
    <property type="match status" value="1"/>
</dbReference>
<dbReference type="InterPro" id="IPR011050">
    <property type="entry name" value="Pectin_lyase_fold/virulence"/>
</dbReference>
<dbReference type="GO" id="GO:0030599">
    <property type="term" value="F:pectinesterase activity"/>
    <property type="evidence" value="ECO:0007669"/>
    <property type="project" value="UniProtKB-EC"/>
</dbReference>
<dbReference type="GO" id="GO:0045490">
    <property type="term" value="P:pectin catabolic process"/>
    <property type="evidence" value="ECO:0007669"/>
    <property type="project" value="UniProtKB-UniPathway"/>
</dbReference>
<dbReference type="PANTHER" id="PTHR31321:SF137">
    <property type="entry name" value="PECTIN METHYL ESTERASE (EUROFUNG)"/>
    <property type="match status" value="1"/>
</dbReference>
<protein>
    <recommendedName>
        <fullName evidence="3">pectinesterase</fullName>
        <ecNumber evidence="3">3.1.1.11</ecNumber>
    </recommendedName>
</protein>
<accession>A0A8E5HPH8</accession>
<dbReference type="GeneID" id="66064230"/>
<evidence type="ECO:0000313" key="8">
    <source>
        <dbReference type="EMBL" id="QUC19211.1"/>
    </source>
</evidence>
<comment type="pathway">
    <text evidence="1">Glycan metabolism; pectin degradation; 2-dehydro-3-deoxy-D-gluconate from pectin: step 1/5.</text>
</comment>
<evidence type="ECO:0000256" key="4">
    <source>
        <dbReference type="ARBA" id="ARBA00022801"/>
    </source>
</evidence>
<dbReference type="SUPFAM" id="SSF51126">
    <property type="entry name" value="Pectin lyase-like"/>
    <property type="match status" value="1"/>
</dbReference>
<dbReference type="InterPro" id="IPR012334">
    <property type="entry name" value="Pectin_lyas_fold"/>
</dbReference>
<name>A0A8E5HPH8_USTVR</name>
<feature type="chain" id="PRO_5034090944" description="pectinesterase" evidence="6">
    <location>
        <begin position="18"/>
        <end position="371"/>
    </location>
</feature>
<feature type="domain" description="Pectinesterase catalytic" evidence="7">
    <location>
        <begin position="136"/>
        <end position="338"/>
    </location>
</feature>
<dbReference type="OrthoDB" id="3934656at2759"/>